<dbReference type="SUPFAM" id="SSF52096">
    <property type="entry name" value="ClpP/crotonase"/>
    <property type="match status" value="1"/>
</dbReference>
<dbReference type="Proteomes" id="UP000474567">
    <property type="component" value="Unassembled WGS sequence"/>
</dbReference>
<evidence type="ECO:0000259" key="2">
    <source>
        <dbReference type="SMART" id="SM00245"/>
    </source>
</evidence>
<dbReference type="InterPro" id="IPR005151">
    <property type="entry name" value="Tail-specific_protease"/>
</dbReference>
<keyword evidence="1" id="KW-0732">Signal</keyword>
<feature type="domain" description="Tail specific protease" evidence="2">
    <location>
        <begin position="334"/>
        <end position="530"/>
    </location>
</feature>
<accession>A0ABN7ES06</accession>
<dbReference type="Gene3D" id="2.30.42.10">
    <property type="match status" value="1"/>
</dbReference>
<keyword evidence="4" id="KW-1185">Reference proteome</keyword>
<dbReference type="InterPro" id="IPR036034">
    <property type="entry name" value="PDZ_sf"/>
</dbReference>
<organism evidence="3 4">
    <name type="scientific">Flavobacterium collinsii</name>
    <dbReference type="NCBI Taxonomy" id="1114861"/>
    <lineage>
        <taxon>Bacteria</taxon>
        <taxon>Pseudomonadati</taxon>
        <taxon>Bacteroidota</taxon>
        <taxon>Flavobacteriia</taxon>
        <taxon>Flavobacteriales</taxon>
        <taxon>Flavobacteriaceae</taxon>
        <taxon>Flavobacterium</taxon>
    </lineage>
</organism>
<gene>
    <name evidence="3" type="ORF">FLACOL7796_04741</name>
</gene>
<evidence type="ECO:0000256" key="1">
    <source>
        <dbReference type="SAM" id="SignalP"/>
    </source>
</evidence>
<proteinExistence type="predicted"/>
<reference evidence="3 4" key="1">
    <citation type="submission" date="2020-02" db="EMBL/GenBank/DDBJ databases">
        <authorList>
            <person name="Criscuolo A."/>
        </authorList>
    </citation>
    <scope>NUCLEOTIDE SEQUENCE [LARGE SCALE GENOMIC DNA]</scope>
    <source>
        <strain evidence="3">CECT7796</strain>
    </source>
</reference>
<dbReference type="PANTHER" id="PTHR32060">
    <property type="entry name" value="TAIL-SPECIFIC PROTEASE"/>
    <property type="match status" value="1"/>
</dbReference>
<dbReference type="EMBL" id="CADCST010000195">
    <property type="protein sequence ID" value="CAA9203430.1"/>
    <property type="molecule type" value="Genomic_DNA"/>
</dbReference>
<dbReference type="Pfam" id="PF03572">
    <property type="entry name" value="Peptidase_S41"/>
    <property type="match status" value="1"/>
</dbReference>
<evidence type="ECO:0000313" key="3">
    <source>
        <dbReference type="EMBL" id="CAA9203430.1"/>
    </source>
</evidence>
<dbReference type="PANTHER" id="PTHR32060:SF22">
    <property type="entry name" value="CARBOXYL-TERMINAL-PROCESSING PEPTIDASE 3, CHLOROPLASTIC"/>
    <property type="match status" value="1"/>
</dbReference>
<comment type="caution">
    <text evidence="3">The sequence shown here is derived from an EMBL/GenBank/DDBJ whole genome shotgun (WGS) entry which is preliminary data.</text>
</comment>
<feature type="chain" id="PRO_5045786767" description="Tail specific protease domain-containing protein" evidence="1">
    <location>
        <begin position="21"/>
        <end position="555"/>
    </location>
</feature>
<dbReference type="Gene3D" id="3.30.750.44">
    <property type="match status" value="1"/>
</dbReference>
<dbReference type="PROSITE" id="PS51257">
    <property type="entry name" value="PROKAR_LIPOPROTEIN"/>
    <property type="match status" value="1"/>
</dbReference>
<dbReference type="InterPro" id="IPR029045">
    <property type="entry name" value="ClpP/crotonase-like_dom_sf"/>
</dbReference>
<feature type="signal peptide" evidence="1">
    <location>
        <begin position="1"/>
        <end position="20"/>
    </location>
</feature>
<evidence type="ECO:0000313" key="4">
    <source>
        <dbReference type="Proteomes" id="UP000474567"/>
    </source>
</evidence>
<dbReference type="SMART" id="SM00245">
    <property type="entry name" value="TSPc"/>
    <property type="match status" value="1"/>
</dbReference>
<name>A0ABN7ES06_9FLAO</name>
<protein>
    <recommendedName>
        <fullName evidence="2">Tail specific protease domain-containing protein</fullName>
    </recommendedName>
</protein>
<dbReference type="Gene3D" id="3.90.226.10">
    <property type="entry name" value="2-enoyl-CoA Hydratase, Chain A, domain 1"/>
    <property type="match status" value="1"/>
</dbReference>
<dbReference type="RefSeq" id="WP_173968524.1">
    <property type="nucleotide sequence ID" value="NZ_CADCST010000195.1"/>
</dbReference>
<dbReference type="SUPFAM" id="SSF50156">
    <property type="entry name" value="PDZ domain-like"/>
    <property type="match status" value="1"/>
</dbReference>
<sequence>MKKSLLLVLFLIGHISFSCAQPQNILSEIDKLEATAKIWGFLKYYHPNVANGSRNWDEQLFQICQEIEKVQTKEEFSKVVEKWLLSLGEIKKHDKGAISKDDYFVKNLNFSWFENKHFFTNELSTKLKFIEENKFHGSNFYVAFQDSNPNISPLQFTNEIKYGKFDWADKKMRLLALFKYWNYVEYFFPYKYQMDQNWDKALREILPKIINTRTELDFHLAMRELSVKLNDSHASIGTDKMFDKFGNKFVPADFKIIDKKAVVITLKNDSLAHISDLKVGDVITAVDGKSIETILSNNIKYIEGSNENAILRNSYWAIFNGKSDSLQIEYNRNGKIEFKYIRRYLYHNLYTKPIKKDKWKFLYKDVAYVNLGEITEDDVSPMMNEVQHSNAIIFDLRNNALGTNYLISEYLNPEPKEFVKFLDADLNTPGRYIWRRDIEKCGKKNPDYYKGKVIILVNEVTQSHGEYSAMSLQTAPKAIVIGSQTSGADGGVVRFEIIKGFVTQFTSYGIFYPNKKETQRKGIVPDIKVNSTIPGIQQGKDEILERALIYIRTSK</sequence>